<evidence type="ECO:0000256" key="1">
    <source>
        <dbReference type="ARBA" id="ARBA00004651"/>
    </source>
</evidence>
<feature type="transmembrane region" description="Helical" evidence="9">
    <location>
        <begin position="45"/>
        <end position="67"/>
    </location>
</feature>
<keyword evidence="7" id="KW-0625">Polysaccharide transport</keyword>
<feature type="domain" description="ABC-2 type transporter transmembrane" evidence="10">
    <location>
        <begin position="30"/>
        <end position="228"/>
    </location>
</feature>
<reference evidence="11" key="1">
    <citation type="submission" date="2018-01" db="EMBL/GenBank/DDBJ databases">
        <authorList>
            <person name="Clerissi C."/>
        </authorList>
    </citation>
    <scope>NUCLEOTIDE SEQUENCE</scope>
    <source>
        <strain evidence="11">Cupriavidus taiwanensis STM 3521</strain>
    </source>
</reference>
<dbReference type="PANTHER" id="PTHR30413">
    <property type="entry name" value="INNER MEMBRANE TRANSPORT PERMEASE"/>
    <property type="match status" value="1"/>
</dbReference>
<dbReference type="InterPro" id="IPR013525">
    <property type="entry name" value="ABC2_TM"/>
</dbReference>
<dbReference type="AlphaFoldDB" id="A0A375BNK4"/>
<evidence type="ECO:0000256" key="3">
    <source>
        <dbReference type="ARBA" id="ARBA00022448"/>
    </source>
</evidence>
<organism evidence="11">
    <name type="scientific">Cupriavidus taiwanensis</name>
    <dbReference type="NCBI Taxonomy" id="164546"/>
    <lineage>
        <taxon>Bacteria</taxon>
        <taxon>Pseudomonadati</taxon>
        <taxon>Pseudomonadota</taxon>
        <taxon>Betaproteobacteria</taxon>
        <taxon>Burkholderiales</taxon>
        <taxon>Burkholderiaceae</taxon>
        <taxon>Cupriavidus</taxon>
    </lineage>
</organism>
<evidence type="ECO:0000256" key="4">
    <source>
        <dbReference type="ARBA" id="ARBA00022475"/>
    </source>
</evidence>
<accession>A0A375BNK4</accession>
<dbReference type="GO" id="GO:0005886">
    <property type="term" value="C:plasma membrane"/>
    <property type="evidence" value="ECO:0007669"/>
    <property type="project" value="UniProtKB-SubCell"/>
</dbReference>
<feature type="transmembrane region" description="Helical" evidence="9">
    <location>
        <begin position="120"/>
        <end position="142"/>
    </location>
</feature>
<comment type="similarity">
    <text evidence="2">Belongs to the ABC-2 integral membrane protein family.</text>
</comment>
<gene>
    <name evidence="11" type="ORF">CBM2589_B220022</name>
</gene>
<dbReference type="GO" id="GO:0015920">
    <property type="term" value="P:lipopolysaccharide transport"/>
    <property type="evidence" value="ECO:0007669"/>
    <property type="project" value="TreeGrafter"/>
</dbReference>
<evidence type="ECO:0000256" key="2">
    <source>
        <dbReference type="ARBA" id="ARBA00007783"/>
    </source>
</evidence>
<evidence type="ECO:0000256" key="8">
    <source>
        <dbReference type="ARBA" id="ARBA00023136"/>
    </source>
</evidence>
<proteinExistence type="inferred from homology"/>
<evidence type="ECO:0000256" key="7">
    <source>
        <dbReference type="ARBA" id="ARBA00023047"/>
    </source>
</evidence>
<evidence type="ECO:0000256" key="5">
    <source>
        <dbReference type="ARBA" id="ARBA00022692"/>
    </source>
</evidence>
<feature type="transmembrane region" description="Helical" evidence="9">
    <location>
        <begin position="239"/>
        <end position="258"/>
    </location>
</feature>
<evidence type="ECO:0000256" key="6">
    <source>
        <dbReference type="ARBA" id="ARBA00022989"/>
    </source>
</evidence>
<keyword evidence="7" id="KW-0762">Sugar transport</keyword>
<dbReference type="Proteomes" id="UP000256297">
    <property type="component" value="Chromosome CBM2589_b"/>
</dbReference>
<dbReference type="Pfam" id="PF01061">
    <property type="entry name" value="ABC2_membrane"/>
    <property type="match status" value="1"/>
</dbReference>
<comment type="subcellular location">
    <subcellularLocation>
        <location evidence="1">Cell membrane</location>
        <topology evidence="1">Multi-pass membrane protein</topology>
    </subcellularLocation>
</comment>
<keyword evidence="8 9" id="KW-0472">Membrane</keyword>
<keyword evidence="6 9" id="KW-1133">Transmembrane helix</keyword>
<feature type="transmembrane region" description="Helical" evidence="9">
    <location>
        <begin position="73"/>
        <end position="99"/>
    </location>
</feature>
<evidence type="ECO:0000256" key="9">
    <source>
        <dbReference type="SAM" id="Phobius"/>
    </source>
</evidence>
<sequence>MTVYNSSRKHPLTEYAAAAKLWRVWLHMGVQDVKGRFRNSMLGPLWILVNLSATMAAVGLIFGKLFHQPMEEFLPFLTLGLAIWGFMTSALTEGGSAFVNAEGYIKQFSFPKVTYLYRAMVPYIVVFGVGMLVFLAVAVAYGRKFEAGALWFFPGFLLFIVINFFHLVIVSHLGARYRDLPHLLSGLIQIGFYVTPVMYTVTMLKDRGLGFIYQYNPLYYLIEIVRYPLLNNASPPDEVWTVAIGYAVLIGVVAFAVMKRMSHRIVYVL</sequence>
<protein>
    <submittedName>
        <fullName evidence="11">ABC-2 transport system, permease protein</fullName>
    </submittedName>
</protein>
<feature type="transmembrane region" description="Helical" evidence="9">
    <location>
        <begin position="182"/>
        <end position="201"/>
    </location>
</feature>
<keyword evidence="5 9" id="KW-0812">Transmembrane</keyword>
<dbReference type="GO" id="GO:0140359">
    <property type="term" value="F:ABC-type transporter activity"/>
    <property type="evidence" value="ECO:0007669"/>
    <property type="project" value="InterPro"/>
</dbReference>
<dbReference type="RefSeq" id="WP_116337646.1">
    <property type="nucleotide sequence ID" value="NZ_LT976856.1"/>
</dbReference>
<feature type="transmembrane region" description="Helical" evidence="9">
    <location>
        <begin position="148"/>
        <end position="170"/>
    </location>
</feature>
<evidence type="ECO:0000313" key="11">
    <source>
        <dbReference type="EMBL" id="SOY49097.1"/>
    </source>
</evidence>
<dbReference type="PANTHER" id="PTHR30413:SF10">
    <property type="entry name" value="CAPSULE POLYSACCHARIDE EXPORT INNER-MEMBRANE PROTEIN CTRC"/>
    <property type="match status" value="1"/>
</dbReference>
<dbReference type="GO" id="GO:0015774">
    <property type="term" value="P:polysaccharide transport"/>
    <property type="evidence" value="ECO:0007669"/>
    <property type="project" value="UniProtKB-KW"/>
</dbReference>
<dbReference type="EMBL" id="OFSP01000015">
    <property type="protein sequence ID" value="SOY49097.1"/>
    <property type="molecule type" value="Genomic_DNA"/>
</dbReference>
<name>A0A375BNK4_9BURK</name>
<comment type="caution">
    <text evidence="11">The sequence shown here is derived from an EMBL/GenBank/DDBJ whole genome shotgun (WGS) entry which is preliminary data.</text>
</comment>
<keyword evidence="3" id="KW-0813">Transport</keyword>
<evidence type="ECO:0000259" key="10">
    <source>
        <dbReference type="Pfam" id="PF01061"/>
    </source>
</evidence>
<keyword evidence="4" id="KW-1003">Cell membrane</keyword>